<dbReference type="Proteomes" id="UP000199686">
    <property type="component" value="Unassembled WGS sequence"/>
</dbReference>
<dbReference type="PROSITE" id="PS51071">
    <property type="entry name" value="HTH_RPIR"/>
    <property type="match status" value="1"/>
</dbReference>
<evidence type="ECO:0000313" key="8">
    <source>
        <dbReference type="Proteomes" id="UP000199686"/>
    </source>
</evidence>
<dbReference type="GO" id="GO:1901135">
    <property type="term" value="P:carbohydrate derivative metabolic process"/>
    <property type="evidence" value="ECO:0007669"/>
    <property type="project" value="InterPro"/>
</dbReference>
<proteinExistence type="predicted"/>
<reference evidence="6 8" key="2">
    <citation type="submission" date="2016-10" db="EMBL/GenBank/DDBJ databases">
        <authorList>
            <person name="Varghese N."/>
            <person name="Submissions S."/>
        </authorList>
    </citation>
    <scope>NUCLEOTIDE SEQUENCE [LARGE SCALE GENOMIC DNA]</scope>
    <source>
        <strain evidence="6 8">DSM 2094</strain>
    </source>
</reference>
<sequence>MSTIMRFTDLVNEHYADLNETELLMCNYIMENIDIIPTMSTLEFARNSLSSKSSVIRFSQKLGFTGFTELRNFIKWQDHEERFDEQITFTNQVIKDIERLLNILKDRNWLPIYQIIDSVDNIYVITTGITQKNQAAELQRLFLLIGKPLQIIPGNGNSNEFRRILERLTEKDIVFVLSLSGENNQLESIIHQLELVKSKIVSITSLQNNWLSGKSDFNLYATTSRSPLPKDWWLQTASSFFVLIEAFAFGYMDYKRKESS</sequence>
<protein>
    <submittedName>
        <fullName evidence="5">Sugar isomerase (Sis)</fullName>
    </submittedName>
    <submittedName>
        <fullName evidence="6">Transcriptional regulator, RpiR family</fullName>
    </submittedName>
</protein>
<dbReference type="Pfam" id="PF01418">
    <property type="entry name" value="HTH_6"/>
    <property type="match status" value="1"/>
</dbReference>
<dbReference type="GO" id="GO:0097367">
    <property type="term" value="F:carbohydrate derivative binding"/>
    <property type="evidence" value="ECO:0007669"/>
    <property type="project" value="InterPro"/>
</dbReference>
<name>A0AB38BLT2_9LACT</name>
<gene>
    <name evidence="6" type="ORF">SAMN04488507_10794</name>
    <name evidence="5" type="ORF">TFLO_2962</name>
</gene>
<dbReference type="GO" id="GO:0016853">
    <property type="term" value="F:isomerase activity"/>
    <property type="evidence" value="ECO:0007669"/>
    <property type="project" value="UniProtKB-KW"/>
</dbReference>
<dbReference type="EMBL" id="FOQC01000079">
    <property type="protein sequence ID" value="SFI22352.1"/>
    <property type="molecule type" value="Genomic_DNA"/>
</dbReference>
<dbReference type="InterPro" id="IPR000281">
    <property type="entry name" value="HTH_RpiR"/>
</dbReference>
<evidence type="ECO:0000259" key="4">
    <source>
        <dbReference type="PROSITE" id="PS51071"/>
    </source>
</evidence>
<dbReference type="Gene3D" id="1.10.10.10">
    <property type="entry name" value="Winged helix-like DNA-binding domain superfamily/Winged helix DNA-binding domain"/>
    <property type="match status" value="1"/>
</dbReference>
<dbReference type="GO" id="GO:0003677">
    <property type="term" value="F:DNA binding"/>
    <property type="evidence" value="ECO:0007669"/>
    <property type="project" value="UniProtKB-KW"/>
</dbReference>
<dbReference type="InterPro" id="IPR036388">
    <property type="entry name" value="WH-like_DNA-bd_sf"/>
</dbReference>
<dbReference type="PANTHER" id="PTHR30514:SF1">
    <property type="entry name" value="HTH-TYPE TRANSCRIPTIONAL REGULATOR HEXR-RELATED"/>
    <property type="match status" value="1"/>
</dbReference>
<dbReference type="GO" id="GO:0003700">
    <property type="term" value="F:DNA-binding transcription factor activity"/>
    <property type="evidence" value="ECO:0007669"/>
    <property type="project" value="InterPro"/>
</dbReference>
<dbReference type="Pfam" id="PF01380">
    <property type="entry name" value="SIS"/>
    <property type="match status" value="1"/>
</dbReference>
<dbReference type="AlphaFoldDB" id="A0AB38BLT2"/>
<dbReference type="CDD" id="cd05013">
    <property type="entry name" value="SIS_RpiR"/>
    <property type="match status" value="1"/>
</dbReference>
<organism evidence="6 8">
    <name type="scientific">Trichococcus flocculiformis</name>
    <dbReference type="NCBI Taxonomy" id="82803"/>
    <lineage>
        <taxon>Bacteria</taxon>
        <taxon>Bacillati</taxon>
        <taxon>Bacillota</taxon>
        <taxon>Bacilli</taxon>
        <taxon>Lactobacillales</taxon>
        <taxon>Carnobacteriaceae</taxon>
        <taxon>Trichococcus</taxon>
    </lineage>
</organism>
<dbReference type="InterPro" id="IPR001347">
    <property type="entry name" value="SIS_dom"/>
</dbReference>
<dbReference type="SUPFAM" id="SSF53697">
    <property type="entry name" value="SIS domain"/>
    <property type="match status" value="1"/>
</dbReference>
<evidence type="ECO:0000256" key="3">
    <source>
        <dbReference type="ARBA" id="ARBA00023163"/>
    </source>
</evidence>
<keyword evidence="1" id="KW-0805">Transcription regulation</keyword>
<dbReference type="Proteomes" id="UP000195947">
    <property type="component" value="Unassembled WGS sequence"/>
</dbReference>
<dbReference type="EMBL" id="FJMZ01000061">
    <property type="protein sequence ID" value="CZR04705.1"/>
    <property type="molecule type" value="Genomic_DNA"/>
</dbReference>
<dbReference type="InterPro" id="IPR046348">
    <property type="entry name" value="SIS_dom_sf"/>
</dbReference>
<keyword evidence="3" id="KW-0804">Transcription</keyword>
<reference evidence="5 7" key="1">
    <citation type="submission" date="2016-02" db="EMBL/GenBank/DDBJ databases">
        <authorList>
            <person name="Strepis N."/>
        </authorList>
    </citation>
    <scope>NUCLEOTIDE SEQUENCE [LARGE SCALE GENOMIC DNA]</scope>
    <source>
        <strain evidence="5">Trichococcus flocculiformis</strain>
    </source>
</reference>
<dbReference type="Gene3D" id="3.40.50.10490">
    <property type="entry name" value="Glucose-6-phosphate isomerase like protein, domain 1"/>
    <property type="match status" value="1"/>
</dbReference>
<dbReference type="PANTHER" id="PTHR30514">
    <property type="entry name" value="GLUCOKINASE"/>
    <property type="match status" value="1"/>
</dbReference>
<dbReference type="InterPro" id="IPR009057">
    <property type="entry name" value="Homeodomain-like_sf"/>
</dbReference>
<evidence type="ECO:0000313" key="6">
    <source>
        <dbReference type="EMBL" id="SFI22352.1"/>
    </source>
</evidence>
<dbReference type="SUPFAM" id="SSF46689">
    <property type="entry name" value="Homeodomain-like"/>
    <property type="match status" value="1"/>
</dbReference>
<keyword evidence="5" id="KW-0413">Isomerase</keyword>
<dbReference type="InterPro" id="IPR035472">
    <property type="entry name" value="RpiR-like_SIS"/>
</dbReference>
<dbReference type="InterPro" id="IPR047640">
    <property type="entry name" value="RpiR-like"/>
</dbReference>
<keyword evidence="2" id="KW-0238">DNA-binding</keyword>
<keyword evidence="7" id="KW-1185">Reference proteome</keyword>
<evidence type="ECO:0000313" key="5">
    <source>
        <dbReference type="EMBL" id="CZR04705.1"/>
    </source>
</evidence>
<evidence type="ECO:0000313" key="7">
    <source>
        <dbReference type="Proteomes" id="UP000195947"/>
    </source>
</evidence>
<comment type="caution">
    <text evidence="6">The sequence shown here is derived from an EMBL/GenBank/DDBJ whole genome shotgun (WGS) entry which is preliminary data.</text>
</comment>
<accession>A0AB38BLT2</accession>
<evidence type="ECO:0000256" key="1">
    <source>
        <dbReference type="ARBA" id="ARBA00023015"/>
    </source>
</evidence>
<evidence type="ECO:0000256" key="2">
    <source>
        <dbReference type="ARBA" id="ARBA00023125"/>
    </source>
</evidence>
<feature type="domain" description="HTH rpiR-type" evidence="4">
    <location>
        <begin position="5"/>
        <end position="81"/>
    </location>
</feature>